<dbReference type="Gene3D" id="3.40.630.30">
    <property type="match status" value="1"/>
</dbReference>
<proteinExistence type="predicted"/>
<dbReference type="EC" id="2.3.1.189" evidence="4"/>
<evidence type="ECO:0000313" key="4">
    <source>
        <dbReference type="EMBL" id="OJI94588.1"/>
    </source>
</evidence>
<name>A0A1L9NZ77_9RHOB</name>
<keyword evidence="5" id="KW-1185">Reference proteome</keyword>
<dbReference type="EMBL" id="MLCB01000091">
    <property type="protein sequence ID" value="OJI94588.1"/>
    <property type="molecule type" value="Genomic_DNA"/>
</dbReference>
<dbReference type="GO" id="GO:0008080">
    <property type="term" value="F:N-acetyltransferase activity"/>
    <property type="evidence" value="ECO:0007669"/>
    <property type="project" value="TreeGrafter"/>
</dbReference>
<dbReference type="InterPro" id="IPR016181">
    <property type="entry name" value="Acyl_CoA_acyltransferase"/>
</dbReference>
<organism evidence="4 5">
    <name type="scientific">Planktotalea frisia</name>
    <dbReference type="NCBI Taxonomy" id="696762"/>
    <lineage>
        <taxon>Bacteria</taxon>
        <taxon>Pseudomonadati</taxon>
        <taxon>Pseudomonadota</taxon>
        <taxon>Alphaproteobacteria</taxon>
        <taxon>Rhodobacterales</taxon>
        <taxon>Paracoccaceae</taxon>
        <taxon>Planktotalea</taxon>
    </lineage>
</organism>
<keyword evidence="1 4" id="KW-0808">Transferase</keyword>
<evidence type="ECO:0000313" key="5">
    <source>
        <dbReference type="Proteomes" id="UP000184514"/>
    </source>
</evidence>
<dbReference type="AlphaFoldDB" id="A0A1L9NZ77"/>
<dbReference type="Proteomes" id="UP000184514">
    <property type="component" value="Unassembled WGS sequence"/>
</dbReference>
<accession>A0A1L9NZ77</accession>
<dbReference type="GO" id="GO:0035447">
    <property type="term" value="F:mycothiol synthase activity"/>
    <property type="evidence" value="ECO:0007669"/>
    <property type="project" value="UniProtKB-EC"/>
</dbReference>
<evidence type="ECO:0000256" key="2">
    <source>
        <dbReference type="ARBA" id="ARBA00023315"/>
    </source>
</evidence>
<dbReference type="Pfam" id="PF00583">
    <property type="entry name" value="Acetyltransf_1"/>
    <property type="match status" value="1"/>
</dbReference>
<dbReference type="CDD" id="cd04301">
    <property type="entry name" value="NAT_SF"/>
    <property type="match status" value="1"/>
</dbReference>
<gene>
    <name evidence="4" type="primary">mshD_1</name>
    <name evidence="4" type="ORF">PFRI_11370</name>
</gene>
<protein>
    <submittedName>
        <fullName evidence="4">Mycothiol acetyltransferase</fullName>
        <ecNumber evidence="4">2.3.1.189</ecNumber>
    </submittedName>
</protein>
<dbReference type="InterPro" id="IPR051016">
    <property type="entry name" value="Diverse_Substrate_AcTransf"/>
</dbReference>
<comment type="caution">
    <text evidence="4">The sequence shown here is derived from an EMBL/GenBank/DDBJ whole genome shotgun (WGS) entry which is preliminary data.</text>
</comment>
<dbReference type="InterPro" id="IPR000182">
    <property type="entry name" value="GNAT_dom"/>
</dbReference>
<sequence>MKNSVDPNAIVTRSAARSDVEQILSMVQALAHHHGDIPNVSTKSLERDIFGETPWIYALVAEVDGIAVGYAALCPMIKLEVGERGIDMHHLFVEAEFRGSGIGRRLINASIAKARELYCASMTVGTHPDNANAQAVYLACGFEQRHSLTPRFRIYL</sequence>
<reference evidence="4 5" key="1">
    <citation type="submission" date="2016-10" db="EMBL/GenBank/DDBJ databases">
        <title>Genome sequence of Planktotalea frisia SH6-1.</title>
        <authorList>
            <person name="Poehlein A."/>
            <person name="Bakenhus I."/>
            <person name="Voget S."/>
            <person name="Brinkhoff T."/>
            <person name="Simon M."/>
        </authorList>
    </citation>
    <scope>NUCLEOTIDE SEQUENCE [LARGE SCALE GENOMIC DNA]</scope>
    <source>
        <strain evidence="4 5">SH6-1</strain>
    </source>
</reference>
<dbReference type="STRING" id="696762.PFRI_11370"/>
<evidence type="ECO:0000256" key="1">
    <source>
        <dbReference type="ARBA" id="ARBA00022679"/>
    </source>
</evidence>
<keyword evidence="2 4" id="KW-0012">Acyltransferase</keyword>
<dbReference type="PANTHER" id="PTHR10545">
    <property type="entry name" value="DIAMINE N-ACETYLTRANSFERASE"/>
    <property type="match status" value="1"/>
</dbReference>
<evidence type="ECO:0000259" key="3">
    <source>
        <dbReference type="PROSITE" id="PS51186"/>
    </source>
</evidence>
<feature type="domain" description="N-acetyltransferase" evidence="3">
    <location>
        <begin position="10"/>
        <end position="156"/>
    </location>
</feature>
<dbReference type="SUPFAM" id="SSF55729">
    <property type="entry name" value="Acyl-CoA N-acyltransferases (Nat)"/>
    <property type="match status" value="1"/>
</dbReference>
<dbReference type="PROSITE" id="PS51186">
    <property type="entry name" value="GNAT"/>
    <property type="match status" value="1"/>
</dbReference>
<dbReference type="PANTHER" id="PTHR10545:SF29">
    <property type="entry name" value="GH14572P-RELATED"/>
    <property type="match status" value="1"/>
</dbReference>